<dbReference type="Proteomes" id="UP000324897">
    <property type="component" value="Chromosome 6"/>
</dbReference>
<proteinExistence type="predicted"/>
<gene>
    <name evidence="2" type="ORF">EJB05_00215</name>
</gene>
<keyword evidence="3" id="KW-1185">Reference proteome</keyword>
<evidence type="ECO:0000313" key="3">
    <source>
        <dbReference type="Proteomes" id="UP000324897"/>
    </source>
</evidence>
<accession>A0A5J9WL02</accession>
<dbReference type="Pfam" id="PF24523">
    <property type="entry name" value="DUF7595"/>
    <property type="match status" value="1"/>
</dbReference>
<dbReference type="AlphaFoldDB" id="A0A5J9WL02"/>
<dbReference type="InterPro" id="IPR056016">
    <property type="entry name" value="DUF7595"/>
</dbReference>
<feature type="non-terminal residue" evidence="2">
    <location>
        <position position="1"/>
    </location>
</feature>
<evidence type="ECO:0000259" key="1">
    <source>
        <dbReference type="Pfam" id="PF24523"/>
    </source>
</evidence>
<dbReference type="PANTHER" id="PTHR35828:SF22">
    <property type="entry name" value="OS10G0103633 PROTEIN"/>
    <property type="match status" value="1"/>
</dbReference>
<sequence>MRPRKRSRCVFPAAPLAEATRGCPLQTDLLLEIVACSDAATLFRCAALCRSLRRDIGRPAFIRRVCHDGPDAIVPPRLLGFLDLDLRFLRLAYNPPSPSFSLAHPATPAAASLSATRLAPSLRRRCAADADRLASYEAVTSRDGLVLLRRRYWTGTSEEIMMCVYDPMAGKSTRFFPGPPDATRVRNFGYSCDYDKYVLLTPADGVIGCPFLVLFADFSGLLDSSHAVMVRTFSPSPAELDAWSTATIARHPQLPCQIAQPHDSIAAVLRGGSVHWLVGEAYEMQCYIFTYDVLTAASGWVELPAEVPASCRDSRKLHLTSSPCGDRLSLLVADKFNVSVWVLMSTGDADDSACSWARHAVIDTTLTAWHLYYRTRVDIVASGARSGAVMFYPAILGRNLIQRLKKVSSSLTWRRKRCAQSTRSSRPSCTRLTWPGGCHP</sequence>
<protein>
    <recommendedName>
        <fullName evidence="1">DUF7595 domain-containing protein</fullName>
    </recommendedName>
</protein>
<dbReference type="Gramene" id="TVU48929">
    <property type="protein sequence ID" value="TVU48929"/>
    <property type="gene ID" value="EJB05_00215"/>
</dbReference>
<feature type="domain" description="DUF7595" evidence="1">
    <location>
        <begin position="123"/>
        <end position="393"/>
    </location>
</feature>
<evidence type="ECO:0000313" key="2">
    <source>
        <dbReference type="EMBL" id="TVU48929.1"/>
    </source>
</evidence>
<name>A0A5J9WL02_9POAL</name>
<dbReference type="PANTHER" id="PTHR35828">
    <property type="entry name" value="OS08G0203800 PROTEIN-RELATED"/>
    <property type="match status" value="1"/>
</dbReference>
<organism evidence="2 3">
    <name type="scientific">Eragrostis curvula</name>
    <name type="common">weeping love grass</name>
    <dbReference type="NCBI Taxonomy" id="38414"/>
    <lineage>
        <taxon>Eukaryota</taxon>
        <taxon>Viridiplantae</taxon>
        <taxon>Streptophyta</taxon>
        <taxon>Embryophyta</taxon>
        <taxon>Tracheophyta</taxon>
        <taxon>Spermatophyta</taxon>
        <taxon>Magnoliopsida</taxon>
        <taxon>Liliopsida</taxon>
        <taxon>Poales</taxon>
        <taxon>Poaceae</taxon>
        <taxon>PACMAD clade</taxon>
        <taxon>Chloridoideae</taxon>
        <taxon>Eragrostideae</taxon>
        <taxon>Eragrostidinae</taxon>
        <taxon>Eragrostis</taxon>
    </lineage>
</organism>
<comment type="caution">
    <text evidence="2">The sequence shown here is derived from an EMBL/GenBank/DDBJ whole genome shotgun (WGS) entry which is preliminary data.</text>
</comment>
<dbReference type="EMBL" id="RWGY01000002">
    <property type="protein sequence ID" value="TVU48929.1"/>
    <property type="molecule type" value="Genomic_DNA"/>
</dbReference>
<reference evidence="2 3" key="1">
    <citation type="journal article" date="2019" name="Sci. Rep.">
        <title>A high-quality genome of Eragrostis curvula grass provides insights into Poaceae evolution and supports new strategies to enhance forage quality.</title>
        <authorList>
            <person name="Carballo J."/>
            <person name="Santos B.A.C.M."/>
            <person name="Zappacosta D."/>
            <person name="Garbus I."/>
            <person name="Selva J.P."/>
            <person name="Gallo C.A."/>
            <person name="Diaz A."/>
            <person name="Albertini E."/>
            <person name="Caccamo M."/>
            <person name="Echenique V."/>
        </authorList>
    </citation>
    <scope>NUCLEOTIDE SEQUENCE [LARGE SCALE GENOMIC DNA]</scope>
    <source>
        <strain evidence="3">cv. Victoria</strain>
        <tissue evidence="2">Leaf</tissue>
    </source>
</reference>